<evidence type="ECO:0000256" key="1">
    <source>
        <dbReference type="ARBA" id="ARBA00008558"/>
    </source>
</evidence>
<gene>
    <name evidence="3" type="ORF">GCM10010916_48460</name>
</gene>
<keyword evidence="2" id="KW-0413">Isomerase</keyword>
<dbReference type="InterPro" id="IPR012341">
    <property type="entry name" value="6hp_glycosidase-like_sf"/>
</dbReference>
<keyword evidence="4" id="KW-1185">Reference proteome</keyword>
<dbReference type="GO" id="GO:0016853">
    <property type="term" value="F:isomerase activity"/>
    <property type="evidence" value="ECO:0007669"/>
    <property type="project" value="UniProtKB-KW"/>
</dbReference>
<dbReference type="Proteomes" id="UP000644756">
    <property type="component" value="Unassembled WGS sequence"/>
</dbReference>
<accession>A0A917G7T8</accession>
<evidence type="ECO:0000313" key="3">
    <source>
        <dbReference type="EMBL" id="GGG26358.1"/>
    </source>
</evidence>
<dbReference type="PANTHER" id="PTHR15108">
    <property type="entry name" value="N-ACYLGLUCOSAMINE-2-EPIMERASE"/>
    <property type="match status" value="1"/>
</dbReference>
<dbReference type="InterPro" id="IPR008928">
    <property type="entry name" value="6-hairpin_glycosidase_sf"/>
</dbReference>
<comment type="caution">
    <text evidence="3">The sequence shown here is derived from an EMBL/GenBank/DDBJ whole genome shotgun (WGS) entry which is preliminary data.</text>
</comment>
<evidence type="ECO:0008006" key="5">
    <source>
        <dbReference type="Google" id="ProtNLM"/>
    </source>
</evidence>
<evidence type="ECO:0000313" key="4">
    <source>
        <dbReference type="Proteomes" id="UP000644756"/>
    </source>
</evidence>
<dbReference type="AlphaFoldDB" id="A0A917G7T8"/>
<dbReference type="Pfam" id="PF07221">
    <property type="entry name" value="GlcNAc_2-epim"/>
    <property type="match status" value="1"/>
</dbReference>
<dbReference type="Gene3D" id="1.50.10.10">
    <property type="match status" value="1"/>
</dbReference>
<evidence type="ECO:0000256" key="2">
    <source>
        <dbReference type="ARBA" id="ARBA00023235"/>
    </source>
</evidence>
<dbReference type="GO" id="GO:0005975">
    <property type="term" value="P:carbohydrate metabolic process"/>
    <property type="evidence" value="ECO:0007669"/>
    <property type="project" value="InterPro"/>
</dbReference>
<reference evidence="3" key="1">
    <citation type="journal article" date="2014" name="Int. J. Syst. Evol. Microbiol.">
        <title>Complete genome sequence of Corynebacterium casei LMG S-19264T (=DSM 44701T), isolated from a smear-ripened cheese.</title>
        <authorList>
            <consortium name="US DOE Joint Genome Institute (JGI-PGF)"/>
            <person name="Walter F."/>
            <person name="Albersmeier A."/>
            <person name="Kalinowski J."/>
            <person name="Ruckert C."/>
        </authorList>
    </citation>
    <scope>NUCLEOTIDE SEQUENCE</scope>
    <source>
        <strain evidence="3">CGMCC 1.12987</strain>
    </source>
</reference>
<name>A0A917G7T8_9BACL</name>
<dbReference type="InterPro" id="IPR010819">
    <property type="entry name" value="AGE/CE"/>
</dbReference>
<proteinExistence type="inferred from homology"/>
<organism evidence="3 4">
    <name type="scientific">Paenibacillus abyssi</name>
    <dbReference type="NCBI Taxonomy" id="1340531"/>
    <lineage>
        <taxon>Bacteria</taxon>
        <taxon>Bacillati</taxon>
        <taxon>Bacillota</taxon>
        <taxon>Bacilli</taxon>
        <taxon>Bacillales</taxon>
        <taxon>Paenibacillaceae</taxon>
        <taxon>Paenibacillus</taxon>
    </lineage>
</organism>
<reference evidence="3" key="2">
    <citation type="submission" date="2020-09" db="EMBL/GenBank/DDBJ databases">
        <authorList>
            <person name="Sun Q."/>
            <person name="Zhou Y."/>
        </authorList>
    </citation>
    <scope>NUCLEOTIDE SEQUENCE</scope>
    <source>
        <strain evidence="3">CGMCC 1.12987</strain>
    </source>
</reference>
<protein>
    <recommendedName>
        <fullName evidence="5">N-acyl-D-glucosamine 2-epimerase</fullName>
    </recommendedName>
</protein>
<sequence length="317" mass="35683">MFLLTKDGQPKEMIPSAGHDISIYADCFVVMGMAEYARAAGDQDALQTAQKLYAHIESRFQAGKVRSEPYPIPEGYDAHGFAMIMLNTSQALAKAAEDMTGQERSLYRNQAWFYAGRILSGFCDSEHRIREVVPKSKAGEDSAGTLLLRHLNPGHTVESLWFVMEEAALRQDHEALQLAVKALKRALQLGWDEAFGGLLRYVDVDGGPPKGDDISGGERFEKLIRETWDTKLWWPHSEGLYACRLAFELTGDADCLAWYEKLHEYTFNTFPAAPGEEWLQIRDRRGEPIAQVVALPVKDPYHVMRNVMLMIELTAAE</sequence>
<dbReference type="EMBL" id="BMGR01000026">
    <property type="protein sequence ID" value="GGG26358.1"/>
    <property type="molecule type" value="Genomic_DNA"/>
</dbReference>
<dbReference type="SUPFAM" id="SSF48208">
    <property type="entry name" value="Six-hairpin glycosidases"/>
    <property type="match status" value="1"/>
</dbReference>
<comment type="similarity">
    <text evidence="1">Belongs to the N-acylglucosamine 2-epimerase family.</text>
</comment>